<feature type="transmembrane region" description="Helical" evidence="6">
    <location>
        <begin position="129"/>
        <end position="145"/>
    </location>
</feature>
<dbReference type="RefSeq" id="WP_265681048.1">
    <property type="nucleotide sequence ID" value="NZ_CP120863.1"/>
</dbReference>
<feature type="transmembrane region" description="Helical" evidence="6">
    <location>
        <begin position="268"/>
        <end position="288"/>
    </location>
</feature>
<evidence type="ECO:0000256" key="2">
    <source>
        <dbReference type="ARBA" id="ARBA00022475"/>
    </source>
</evidence>
<evidence type="ECO:0000259" key="7">
    <source>
        <dbReference type="Pfam" id="PF00892"/>
    </source>
</evidence>
<accession>A0ABY8EZ99</accession>
<feature type="transmembrane region" description="Helical" evidence="6">
    <location>
        <begin position="179"/>
        <end position="197"/>
    </location>
</feature>
<dbReference type="InterPro" id="IPR037185">
    <property type="entry name" value="EmrE-like"/>
</dbReference>
<keyword evidence="9" id="KW-1185">Reference proteome</keyword>
<evidence type="ECO:0000256" key="6">
    <source>
        <dbReference type="SAM" id="Phobius"/>
    </source>
</evidence>
<name>A0ABY8EZ99_9HYPH</name>
<reference evidence="8 9" key="1">
    <citation type="submission" date="2023-03" db="EMBL/GenBank/DDBJ databases">
        <title>Roseibium porphyridii sp. nov. and Roseibium rhodosorbium sp. nov. isolated from marine algae, Porphyridium cruentum and Rhodosorus marinus, respectively.</title>
        <authorList>
            <person name="Lee M.W."/>
            <person name="Choi B.J."/>
            <person name="Lee J.K."/>
            <person name="Choi D.G."/>
            <person name="Baek J.H."/>
            <person name="Bayburt H."/>
            <person name="Kim J.M."/>
            <person name="Han D.M."/>
            <person name="Kim K.H."/>
            <person name="Jeon C.O."/>
        </authorList>
    </citation>
    <scope>NUCLEOTIDE SEQUENCE [LARGE SCALE GENOMIC DNA]</scope>
    <source>
        <strain evidence="8 9">KMA01</strain>
    </source>
</reference>
<comment type="subcellular location">
    <subcellularLocation>
        <location evidence="1">Cell membrane</location>
        <topology evidence="1">Multi-pass membrane protein</topology>
    </subcellularLocation>
</comment>
<dbReference type="SUPFAM" id="SSF103481">
    <property type="entry name" value="Multidrug resistance efflux transporter EmrE"/>
    <property type="match status" value="2"/>
</dbReference>
<gene>
    <name evidence="8" type="ORF">K1718_20265</name>
</gene>
<keyword evidence="2" id="KW-1003">Cell membrane</keyword>
<dbReference type="Pfam" id="PF00892">
    <property type="entry name" value="EamA"/>
    <property type="match status" value="2"/>
</dbReference>
<keyword evidence="3 6" id="KW-0812">Transmembrane</keyword>
<feature type="transmembrane region" description="Helical" evidence="6">
    <location>
        <begin position="66"/>
        <end position="84"/>
    </location>
</feature>
<feature type="domain" description="EamA" evidence="7">
    <location>
        <begin position="42"/>
        <end position="169"/>
    </location>
</feature>
<dbReference type="EMBL" id="CP120863">
    <property type="protein sequence ID" value="WFE88478.1"/>
    <property type="molecule type" value="Genomic_DNA"/>
</dbReference>
<dbReference type="InterPro" id="IPR050638">
    <property type="entry name" value="AA-Vitamin_Transporters"/>
</dbReference>
<feature type="transmembrane region" description="Helical" evidence="6">
    <location>
        <begin position="209"/>
        <end position="232"/>
    </location>
</feature>
<protein>
    <submittedName>
        <fullName evidence="8">DMT family transporter</fullName>
    </submittedName>
</protein>
<evidence type="ECO:0000313" key="8">
    <source>
        <dbReference type="EMBL" id="WFE88478.1"/>
    </source>
</evidence>
<dbReference type="PANTHER" id="PTHR32322:SF18">
    <property type="entry name" value="S-ADENOSYLMETHIONINE_S-ADENOSYLHOMOCYSTEINE TRANSPORTER"/>
    <property type="match status" value="1"/>
</dbReference>
<evidence type="ECO:0000256" key="5">
    <source>
        <dbReference type="ARBA" id="ARBA00023136"/>
    </source>
</evidence>
<keyword evidence="5 6" id="KW-0472">Membrane</keyword>
<evidence type="ECO:0000313" key="9">
    <source>
        <dbReference type="Proteomes" id="UP001209803"/>
    </source>
</evidence>
<evidence type="ECO:0000256" key="3">
    <source>
        <dbReference type="ARBA" id="ARBA00022692"/>
    </source>
</evidence>
<dbReference type="PANTHER" id="PTHR32322">
    <property type="entry name" value="INNER MEMBRANE TRANSPORTER"/>
    <property type="match status" value="1"/>
</dbReference>
<organism evidence="8 9">
    <name type="scientific">Roseibium porphyridii</name>
    <dbReference type="NCBI Taxonomy" id="2866279"/>
    <lineage>
        <taxon>Bacteria</taxon>
        <taxon>Pseudomonadati</taxon>
        <taxon>Pseudomonadota</taxon>
        <taxon>Alphaproteobacteria</taxon>
        <taxon>Hyphomicrobiales</taxon>
        <taxon>Stappiaceae</taxon>
        <taxon>Roseibium</taxon>
    </lineage>
</organism>
<feature type="transmembrane region" description="Helical" evidence="6">
    <location>
        <begin position="40"/>
        <end position="60"/>
    </location>
</feature>
<feature type="transmembrane region" description="Helical" evidence="6">
    <location>
        <begin position="152"/>
        <end position="173"/>
    </location>
</feature>
<sequence length="325" mass="33461">MTATFATPTRQSADIHLRWIGRLVGMKLTGTSGGPQTKTLGLVSGAVVLWASWPALATAVGPAPPFLTLGASALIGFLFSLLLAARKGAAHTFLSLPFKTMVFVALGLMGNNAFYIAAIGRIGPAEANVVHYLWPVFLVLLASMLQQRLPSLLQALGVAFGFMGVAVALYPQMAGSLDGIGVLLGVCGALTFAVYSVGRSLARIETNVVGPSLGLAGLAALSAHFAIEPAYWPSATEWLAIVLMGIGPFTVANMLWDKATRSGSAAAISSFAFLTPLVAMGLLAAFGLGNVTSNTIVGALFAIAGALLSSTSRRSATPGQREGKD</sequence>
<proteinExistence type="predicted"/>
<feature type="domain" description="EamA" evidence="7">
    <location>
        <begin position="180"/>
        <end position="310"/>
    </location>
</feature>
<evidence type="ECO:0000256" key="1">
    <source>
        <dbReference type="ARBA" id="ARBA00004651"/>
    </source>
</evidence>
<dbReference type="InterPro" id="IPR000620">
    <property type="entry name" value="EamA_dom"/>
</dbReference>
<feature type="transmembrane region" description="Helical" evidence="6">
    <location>
        <begin position="96"/>
        <end position="117"/>
    </location>
</feature>
<feature type="transmembrane region" description="Helical" evidence="6">
    <location>
        <begin position="294"/>
        <end position="311"/>
    </location>
</feature>
<evidence type="ECO:0000256" key="4">
    <source>
        <dbReference type="ARBA" id="ARBA00022989"/>
    </source>
</evidence>
<keyword evidence="4 6" id="KW-1133">Transmembrane helix</keyword>
<feature type="transmembrane region" description="Helical" evidence="6">
    <location>
        <begin position="238"/>
        <end position="256"/>
    </location>
</feature>
<dbReference type="Proteomes" id="UP001209803">
    <property type="component" value="Chromosome"/>
</dbReference>